<name>A0A1I7E9Q0_9BURK</name>
<dbReference type="PANTHER" id="PTHR42879:SF2">
    <property type="entry name" value="3-OXOACYL-[ACYL-CARRIER-PROTEIN] REDUCTASE FABG"/>
    <property type="match status" value="1"/>
</dbReference>
<dbReference type="PANTHER" id="PTHR42879">
    <property type="entry name" value="3-OXOACYL-(ACYL-CARRIER-PROTEIN) REDUCTASE"/>
    <property type="match status" value="1"/>
</dbReference>
<dbReference type="AlphaFoldDB" id="A0A1I7E9Q0"/>
<dbReference type="EMBL" id="FPBH01000015">
    <property type="protein sequence ID" value="SFU20651.1"/>
    <property type="molecule type" value="Genomic_DNA"/>
</dbReference>
<dbReference type="Gene3D" id="3.40.50.720">
    <property type="entry name" value="NAD(P)-binding Rossmann-like Domain"/>
    <property type="match status" value="1"/>
</dbReference>
<dbReference type="PRINTS" id="PR00081">
    <property type="entry name" value="GDHRDH"/>
</dbReference>
<feature type="domain" description="Ketoreductase" evidence="2">
    <location>
        <begin position="6"/>
        <end position="184"/>
    </location>
</feature>
<evidence type="ECO:0000256" key="1">
    <source>
        <dbReference type="ARBA" id="ARBA00006484"/>
    </source>
</evidence>
<dbReference type="InterPro" id="IPR050259">
    <property type="entry name" value="SDR"/>
</dbReference>
<evidence type="ECO:0000259" key="2">
    <source>
        <dbReference type="SMART" id="SM00822"/>
    </source>
</evidence>
<accession>A0A1I7E9Q0</accession>
<dbReference type="CDD" id="cd05233">
    <property type="entry name" value="SDR_c"/>
    <property type="match status" value="1"/>
</dbReference>
<organism evidence="3 4">
    <name type="scientific">Paraburkholderia aspalathi</name>
    <dbReference type="NCBI Taxonomy" id="1324617"/>
    <lineage>
        <taxon>Bacteria</taxon>
        <taxon>Pseudomonadati</taxon>
        <taxon>Pseudomonadota</taxon>
        <taxon>Betaproteobacteria</taxon>
        <taxon>Burkholderiales</taxon>
        <taxon>Burkholderiaceae</taxon>
        <taxon>Paraburkholderia</taxon>
    </lineage>
</organism>
<dbReference type="InterPro" id="IPR036291">
    <property type="entry name" value="NAD(P)-bd_dom_sf"/>
</dbReference>
<dbReference type="SMART" id="SM00822">
    <property type="entry name" value="PKS_KR"/>
    <property type="match status" value="1"/>
</dbReference>
<dbReference type="FunFam" id="3.40.50.720:FF:000084">
    <property type="entry name" value="Short-chain dehydrogenase reductase"/>
    <property type="match status" value="1"/>
</dbReference>
<evidence type="ECO:0000313" key="4">
    <source>
        <dbReference type="Proteomes" id="UP000198844"/>
    </source>
</evidence>
<sequence>MKLAGKKILVTGSTMGIGYGAAAQLLEEGAVVAIHGRDMTRVRDAIQKLGGGERLVAVVGDVADLDSCKSIVQQAVAKMGGLDCLVNNAGIGELGYLEDLSEEHFDRIINTNLRSAFFLTQYALPELKKTRGNVIFTASTAGICAGPTDSHVYAAAKSGMISLGQSLALELAPYGIRVNMLCPGYIDTPLIAAENAKLNGQVFQFIEACVPLGRLGSIEECGSAIAYLASDAAAYFTGSVISNDGGATAARSWGGRN</sequence>
<dbReference type="InterPro" id="IPR002347">
    <property type="entry name" value="SDR_fam"/>
</dbReference>
<dbReference type="Pfam" id="PF13561">
    <property type="entry name" value="adh_short_C2"/>
    <property type="match status" value="1"/>
</dbReference>
<protein>
    <submittedName>
        <fullName evidence="3">3-oxoacyl-[acyl-carrier protein] reductase</fullName>
    </submittedName>
</protein>
<dbReference type="PRINTS" id="PR00080">
    <property type="entry name" value="SDRFAMILY"/>
</dbReference>
<proteinExistence type="inferred from homology"/>
<dbReference type="Proteomes" id="UP000198844">
    <property type="component" value="Unassembled WGS sequence"/>
</dbReference>
<reference evidence="3 4" key="1">
    <citation type="submission" date="2016-10" db="EMBL/GenBank/DDBJ databases">
        <authorList>
            <person name="de Groot N.N."/>
        </authorList>
    </citation>
    <scope>NUCLEOTIDE SEQUENCE [LARGE SCALE GENOMIC DNA]</scope>
    <source>
        <strain evidence="3 4">LMG 27731</strain>
    </source>
</reference>
<dbReference type="SUPFAM" id="SSF51735">
    <property type="entry name" value="NAD(P)-binding Rossmann-fold domains"/>
    <property type="match status" value="1"/>
</dbReference>
<dbReference type="InterPro" id="IPR057326">
    <property type="entry name" value="KR_dom"/>
</dbReference>
<evidence type="ECO:0000313" key="3">
    <source>
        <dbReference type="EMBL" id="SFU20651.1"/>
    </source>
</evidence>
<comment type="similarity">
    <text evidence="1">Belongs to the short-chain dehydrogenases/reductases (SDR) family.</text>
</comment>
<dbReference type="RefSeq" id="WP_167378434.1">
    <property type="nucleotide sequence ID" value="NZ_FPBH01000015.1"/>
</dbReference>
<gene>
    <name evidence="3" type="ORF">SAMN05192563_101574</name>
</gene>